<dbReference type="PRINTS" id="PR01415">
    <property type="entry name" value="ANKYRIN"/>
</dbReference>
<keyword evidence="1" id="KW-0677">Repeat</keyword>
<dbReference type="PANTHER" id="PTHR24171:SF9">
    <property type="entry name" value="ANKYRIN REPEAT DOMAIN-CONTAINING PROTEIN 39"/>
    <property type="match status" value="1"/>
</dbReference>
<dbReference type="SUPFAM" id="SSF48403">
    <property type="entry name" value="Ankyrin repeat"/>
    <property type="match status" value="1"/>
</dbReference>
<dbReference type="Proteomes" id="UP001174936">
    <property type="component" value="Unassembled WGS sequence"/>
</dbReference>
<dbReference type="PANTHER" id="PTHR24171">
    <property type="entry name" value="ANKYRIN REPEAT DOMAIN-CONTAINING PROTEIN 39-RELATED"/>
    <property type="match status" value="1"/>
</dbReference>
<gene>
    <name evidence="4" type="ORF">B0T16DRAFT_317861</name>
</gene>
<dbReference type="PROSITE" id="PS50297">
    <property type="entry name" value="ANK_REP_REGION"/>
    <property type="match status" value="3"/>
</dbReference>
<evidence type="ECO:0000256" key="1">
    <source>
        <dbReference type="ARBA" id="ARBA00022737"/>
    </source>
</evidence>
<evidence type="ECO:0000313" key="5">
    <source>
        <dbReference type="Proteomes" id="UP001174936"/>
    </source>
</evidence>
<dbReference type="EMBL" id="JAULSV010000001">
    <property type="protein sequence ID" value="KAK0658092.1"/>
    <property type="molecule type" value="Genomic_DNA"/>
</dbReference>
<dbReference type="InterPro" id="IPR036770">
    <property type="entry name" value="Ankyrin_rpt-contain_sf"/>
</dbReference>
<dbReference type="Pfam" id="PF12796">
    <property type="entry name" value="Ank_2"/>
    <property type="match status" value="1"/>
</dbReference>
<dbReference type="AlphaFoldDB" id="A0AA39YV00"/>
<sequence>GEGTLHLAAARGNLEIVNFLLEHGADIHQRDHYGCTQLFRAVDWMQNDITQLLLERGADVNTEDTNHNTPLHRAFEKRDLTSIRLLVQNGADMDAKDIYGKTPKEHMARTSSTSKVEKFLVGLCQQSLPEGHESTEDTERPIVFGK</sequence>
<feature type="repeat" description="ANK" evidence="3">
    <location>
        <begin position="1"/>
        <end position="32"/>
    </location>
</feature>
<feature type="repeat" description="ANK" evidence="3">
    <location>
        <begin position="33"/>
        <end position="65"/>
    </location>
</feature>
<proteinExistence type="predicted"/>
<keyword evidence="5" id="KW-1185">Reference proteome</keyword>
<dbReference type="PROSITE" id="PS50088">
    <property type="entry name" value="ANK_REPEAT"/>
    <property type="match status" value="3"/>
</dbReference>
<dbReference type="Gene3D" id="1.25.40.20">
    <property type="entry name" value="Ankyrin repeat-containing domain"/>
    <property type="match status" value="1"/>
</dbReference>
<feature type="non-terminal residue" evidence="4">
    <location>
        <position position="1"/>
    </location>
</feature>
<dbReference type="Pfam" id="PF00023">
    <property type="entry name" value="Ank"/>
    <property type="match status" value="1"/>
</dbReference>
<reference evidence="4" key="1">
    <citation type="submission" date="2023-06" db="EMBL/GenBank/DDBJ databases">
        <title>Genome-scale phylogeny and comparative genomics of the fungal order Sordariales.</title>
        <authorList>
            <consortium name="Lawrence Berkeley National Laboratory"/>
            <person name="Hensen N."/>
            <person name="Bonometti L."/>
            <person name="Westerberg I."/>
            <person name="Brannstrom I.O."/>
            <person name="Guillou S."/>
            <person name="Cros-Aarteil S."/>
            <person name="Calhoun S."/>
            <person name="Haridas S."/>
            <person name="Kuo A."/>
            <person name="Mondo S."/>
            <person name="Pangilinan J."/>
            <person name="Riley R."/>
            <person name="Labutti K."/>
            <person name="Andreopoulos B."/>
            <person name="Lipzen A."/>
            <person name="Chen C."/>
            <person name="Yanf M."/>
            <person name="Daum C."/>
            <person name="Ng V."/>
            <person name="Clum A."/>
            <person name="Steindorff A."/>
            <person name="Ohm R."/>
            <person name="Martin F."/>
            <person name="Silar P."/>
            <person name="Natvig D."/>
            <person name="Lalanne C."/>
            <person name="Gautier V."/>
            <person name="Ament-Velasquez S.L."/>
            <person name="Kruys A."/>
            <person name="Hutchinson M.I."/>
            <person name="Powell A.J."/>
            <person name="Barry K."/>
            <person name="Miller A.N."/>
            <person name="Grigoriev I.V."/>
            <person name="Debuchy R."/>
            <person name="Gladieux P."/>
            <person name="Thoren M.H."/>
            <person name="Johannesson H."/>
        </authorList>
    </citation>
    <scope>NUCLEOTIDE SEQUENCE</scope>
    <source>
        <strain evidence="4">SMH2532-1</strain>
    </source>
</reference>
<accession>A0AA39YV00</accession>
<name>A0AA39YV00_9PEZI</name>
<dbReference type="InterPro" id="IPR002110">
    <property type="entry name" value="Ankyrin_rpt"/>
</dbReference>
<dbReference type="SMART" id="SM00248">
    <property type="entry name" value="ANK"/>
    <property type="match status" value="3"/>
</dbReference>
<comment type="caution">
    <text evidence="4">The sequence shown here is derived from an EMBL/GenBank/DDBJ whole genome shotgun (WGS) entry which is preliminary data.</text>
</comment>
<feature type="repeat" description="ANK" evidence="3">
    <location>
        <begin position="66"/>
        <end position="98"/>
    </location>
</feature>
<evidence type="ECO:0000313" key="4">
    <source>
        <dbReference type="EMBL" id="KAK0658092.1"/>
    </source>
</evidence>
<organism evidence="4 5">
    <name type="scientific">Cercophora newfieldiana</name>
    <dbReference type="NCBI Taxonomy" id="92897"/>
    <lineage>
        <taxon>Eukaryota</taxon>
        <taxon>Fungi</taxon>
        <taxon>Dikarya</taxon>
        <taxon>Ascomycota</taxon>
        <taxon>Pezizomycotina</taxon>
        <taxon>Sordariomycetes</taxon>
        <taxon>Sordariomycetidae</taxon>
        <taxon>Sordariales</taxon>
        <taxon>Lasiosphaeriaceae</taxon>
        <taxon>Cercophora</taxon>
    </lineage>
</organism>
<evidence type="ECO:0000256" key="3">
    <source>
        <dbReference type="PROSITE-ProRule" id="PRU00023"/>
    </source>
</evidence>
<evidence type="ECO:0000256" key="2">
    <source>
        <dbReference type="ARBA" id="ARBA00023043"/>
    </source>
</evidence>
<keyword evidence="2 3" id="KW-0040">ANK repeat</keyword>
<protein>
    <submittedName>
        <fullName evidence="4">Ankyrin repeat protein</fullName>
    </submittedName>
</protein>